<sequence>MGSVSECMKSIVVCLYVGCLGVFLCVRMRVGMCDCDCVCLFLVSGWVLGCSLSWISLGTPSHGGLFPTLTPLPFFHWLDLASPEQLRPALHVVCCISIELLLLR</sequence>
<dbReference type="Proteomes" id="UP001469553">
    <property type="component" value="Unassembled WGS sequence"/>
</dbReference>
<proteinExistence type="predicted"/>
<name>A0ABV0ZQI3_9TELE</name>
<keyword evidence="1" id="KW-0472">Membrane</keyword>
<evidence type="ECO:0000313" key="2">
    <source>
        <dbReference type="EMBL" id="MEQ2308042.1"/>
    </source>
</evidence>
<feature type="transmembrane region" description="Helical" evidence="1">
    <location>
        <begin position="38"/>
        <end position="57"/>
    </location>
</feature>
<dbReference type="EMBL" id="JAHRIP010068119">
    <property type="protein sequence ID" value="MEQ2308042.1"/>
    <property type="molecule type" value="Genomic_DNA"/>
</dbReference>
<evidence type="ECO:0000313" key="3">
    <source>
        <dbReference type="Proteomes" id="UP001469553"/>
    </source>
</evidence>
<evidence type="ECO:0000256" key="1">
    <source>
        <dbReference type="SAM" id="Phobius"/>
    </source>
</evidence>
<protein>
    <submittedName>
        <fullName evidence="2">Uncharacterized protein</fullName>
    </submittedName>
</protein>
<keyword evidence="1" id="KW-1133">Transmembrane helix</keyword>
<gene>
    <name evidence="2" type="ORF">AMECASPLE_024198</name>
</gene>
<reference evidence="2 3" key="1">
    <citation type="submission" date="2021-06" db="EMBL/GenBank/DDBJ databases">
        <authorList>
            <person name="Palmer J.M."/>
        </authorList>
    </citation>
    <scope>NUCLEOTIDE SEQUENCE [LARGE SCALE GENOMIC DNA]</scope>
    <source>
        <strain evidence="2 3">AS_MEX2019</strain>
        <tissue evidence="2">Muscle</tissue>
    </source>
</reference>
<keyword evidence="1" id="KW-0812">Transmembrane</keyword>
<keyword evidence="3" id="KW-1185">Reference proteome</keyword>
<accession>A0ABV0ZQI3</accession>
<organism evidence="2 3">
    <name type="scientific">Ameca splendens</name>
    <dbReference type="NCBI Taxonomy" id="208324"/>
    <lineage>
        <taxon>Eukaryota</taxon>
        <taxon>Metazoa</taxon>
        <taxon>Chordata</taxon>
        <taxon>Craniata</taxon>
        <taxon>Vertebrata</taxon>
        <taxon>Euteleostomi</taxon>
        <taxon>Actinopterygii</taxon>
        <taxon>Neopterygii</taxon>
        <taxon>Teleostei</taxon>
        <taxon>Neoteleostei</taxon>
        <taxon>Acanthomorphata</taxon>
        <taxon>Ovalentaria</taxon>
        <taxon>Atherinomorphae</taxon>
        <taxon>Cyprinodontiformes</taxon>
        <taxon>Goodeidae</taxon>
        <taxon>Ameca</taxon>
    </lineage>
</organism>
<feature type="transmembrane region" description="Helical" evidence="1">
    <location>
        <begin position="6"/>
        <end position="26"/>
    </location>
</feature>
<comment type="caution">
    <text evidence="2">The sequence shown here is derived from an EMBL/GenBank/DDBJ whole genome shotgun (WGS) entry which is preliminary data.</text>
</comment>